<feature type="transmembrane region" description="Helical" evidence="1">
    <location>
        <begin position="93"/>
        <end position="112"/>
    </location>
</feature>
<protein>
    <recommendedName>
        <fullName evidence="2">Sulfatase N-terminal domain-containing protein</fullName>
    </recommendedName>
</protein>
<sequence length="696" mass="80860">MRFTKKYTFSALGIIPVISLINNSNFTHFFLSVIKKITSYQHSILIVILERYPLVNHPVFLFFLLFSVSVSIFLFTINKIFDVFVRSKTNLQKYFFLCCILLITSWISLTGIQILSTPVFLSELLIPLLCLLVFIAFYSVYFFMSKAGMAKKCTVLSLFSFIVFIVFFNLYEPLDVSSNIISKGNSLHFIFILIVLGLAIILIYSVLYIALFWFYTRRRIKFHLKLIALLSVVLITCIAIFGFDWAAKKSTTGYRKISSSVKNDVNILLIVIDCLRADHLGCYGYERQTSPNIDSIAKEGILFKNCYAQASWTRPSVASLLTSLYPGVHMAVYDNSILPDEVITLPEILKKEGYVTYGYVATPVLKKIFNFDQGFDFFDDYRMRDKIHHVILQNLSFMQKVTGKSFTWLDRKNAKADNDRIIGWLEKYKDQNFFMFIHCMEPHWPFSLPRPYRNLFSYDSNSDEEDYVALYDAEIHFADTYIGELLKKLKTLGIYNKTLIIITADHGQSLGEHNNWRHGQTIYQEVLSIPLIIKYGKAHPKGKVISQWVRSIDIMPTILDFLNVPCKSYLDGVSFLQLMENEIDTELFEYGFIDEDFDRSRFVLKGIIKNDGWKYIYTIKSECRDIKNSGREELYNLTSDPYELNNLVSAEPGILKFMQEKLDFYKNHCEKVRLNVFKETRGQALMQQLKALKYVQ</sequence>
<feature type="domain" description="Sulfatase N-terminal" evidence="2">
    <location>
        <begin position="266"/>
        <end position="563"/>
    </location>
</feature>
<keyword evidence="1" id="KW-1133">Transmembrane helix</keyword>
<accession>A0A2J0KUR2</accession>
<keyword evidence="1" id="KW-0472">Membrane</keyword>
<dbReference type="PANTHER" id="PTHR43751:SF3">
    <property type="entry name" value="SULFATASE N-TERMINAL DOMAIN-CONTAINING PROTEIN"/>
    <property type="match status" value="1"/>
</dbReference>
<dbReference type="Gene3D" id="3.40.720.10">
    <property type="entry name" value="Alkaline Phosphatase, subunit A"/>
    <property type="match status" value="1"/>
</dbReference>
<evidence type="ECO:0000259" key="2">
    <source>
        <dbReference type="Pfam" id="PF00884"/>
    </source>
</evidence>
<dbReference type="CDD" id="cd16148">
    <property type="entry name" value="sulfatase_like"/>
    <property type="match status" value="1"/>
</dbReference>
<dbReference type="EMBL" id="PEWV01000013">
    <property type="protein sequence ID" value="PIU42228.1"/>
    <property type="molecule type" value="Genomic_DNA"/>
</dbReference>
<dbReference type="InterPro" id="IPR000917">
    <property type="entry name" value="Sulfatase_N"/>
</dbReference>
<dbReference type="PANTHER" id="PTHR43751">
    <property type="entry name" value="SULFATASE"/>
    <property type="match status" value="1"/>
</dbReference>
<proteinExistence type="predicted"/>
<feature type="transmembrane region" description="Helical" evidence="1">
    <location>
        <begin position="226"/>
        <end position="247"/>
    </location>
</feature>
<dbReference type="Pfam" id="PF00884">
    <property type="entry name" value="Sulfatase"/>
    <property type="match status" value="1"/>
</dbReference>
<keyword evidence="1" id="KW-0812">Transmembrane</keyword>
<name>A0A2J0KUR2_9BACT</name>
<evidence type="ECO:0000313" key="4">
    <source>
        <dbReference type="Proteomes" id="UP000230052"/>
    </source>
</evidence>
<dbReference type="AlphaFoldDB" id="A0A2J0KUR2"/>
<dbReference type="Gene3D" id="3.30.1120.10">
    <property type="match status" value="1"/>
</dbReference>
<feature type="transmembrane region" description="Helical" evidence="1">
    <location>
        <begin position="155"/>
        <end position="171"/>
    </location>
</feature>
<evidence type="ECO:0000313" key="3">
    <source>
        <dbReference type="EMBL" id="PIU42228.1"/>
    </source>
</evidence>
<feature type="transmembrane region" description="Helical" evidence="1">
    <location>
        <begin position="124"/>
        <end position="143"/>
    </location>
</feature>
<feature type="transmembrane region" description="Helical" evidence="1">
    <location>
        <begin position="59"/>
        <end position="81"/>
    </location>
</feature>
<gene>
    <name evidence="3" type="ORF">COS99_01085</name>
</gene>
<feature type="transmembrane region" description="Helical" evidence="1">
    <location>
        <begin position="191"/>
        <end position="214"/>
    </location>
</feature>
<comment type="caution">
    <text evidence="3">The sequence shown here is derived from an EMBL/GenBank/DDBJ whole genome shotgun (WGS) entry which is preliminary data.</text>
</comment>
<dbReference type="InterPro" id="IPR052701">
    <property type="entry name" value="GAG_Ulvan_Degrading_Sulfatases"/>
</dbReference>
<dbReference type="InterPro" id="IPR017850">
    <property type="entry name" value="Alkaline_phosphatase_core_sf"/>
</dbReference>
<dbReference type="Proteomes" id="UP000230052">
    <property type="component" value="Unassembled WGS sequence"/>
</dbReference>
<reference evidence="3 4" key="1">
    <citation type="submission" date="2017-09" db="EMBL/GenBank/DDBJ databases">
        <title>Depth-based differentiation of microbial function through sediment-hosted aquifers and enrichment of novel symbionts in the deep terrestrial subsurface.</title>
        <authorList>
            <person name="Probst A.J."/>
            <person name="Ladd B."/>
            <person name="Jarett J.K."/>
            <person name="Geller-Mcgrath D.E."/>
            <person name="Sieber C.M."/>
            <person name="Emerson J.B."/>
            <person name="Anantharaman K."/>
            <person name="Thomas B.C."/>
            <person name="Malmstrom R."/>
            <person name="Stieglmeier M."/>
            <person name="Klingl A."/>
            <person name="Woyke T."/>
            <person name="Ryan C.M."/>
            <person name="Banfield J.F."/>
        </authorList>
    </citation>
    <scope>NUCLEOTIDE SEQUENCE [LARGE SCALE GENOMIC DNA]</scope>
    <source>
        <strain evidence="3">CG07_land_8_20_14_0_80_42_15</strain>
    </source>
</reference>
<organism evidence="3 4">
    <name type="scientific">Candidatus Aquitaenariimonas noxiae</name>
    <dbReference type="NCBI Taxonomy" id="1974741"/>
    <lineage>
        <taxon>Bacteria</taxon>
        <taxon>Pseudomonadati</taxon>
        <taxon>Candidatus Omnitrophota</taxon>
        <taxon>Candidatus Aquitaenariimonas</taxon>
    </lineage>
</organism>
<dbReference type="SUPFAM" id="SSF53649">
    <property type="entry name" value="Alkaline phosphatase-like"/>
    <property type="match status" value="1"/>
</dbReference>
<evidence type="ECO:0000256" key="1">
    <source>
        <dbReference type="SAM" id="Phobius"/>
    </source>
</evidence>
<feature type="transmembrane region" description="Helical" evidence="1">
    <location>
        <begin position="7"/>
        <end position="26"/>
    </location>
</feature>